<gene>
    <name evidence="7" type="ORF">EKO04_001539</name>
</gene>
<dbReference type="PANTHER" id="PTHR20982">
    <property type="entry name" value="RIBOSOME RECYCLING FACTOR"/>
    <property type="match status" value="1"/>
</dbReference>
<feature type="coiled-coil region" evidence="4">
    <location>
        <begin position="209"/>
        <end position="236"/>
    </location>
</feature>
<reference evidence="7" key="1">
    <citation type="submission" date="2018-12" db="EMBL/GenBank/DDBJ databases">
        <authorList>
            <person name="Syme R.A."/>
            <person name="Farfan-Caceres L."/>
            <person name="Lichtenzveig J."/>
        </authorList>
    </citation>
    <scope>NUCLEOTIDE SEQUENCE</scope>
    <source>
        <strain evidence="7">Al4</strain>
    </source>
</reference>
<evidence type="ECO:0000256" key="4">
    <source>
        <dbReference type="SAM" id="Coils"/>
    </source>
</evidence>
<protein>
    <recommendedName>
        <fullName evidence="6">Ribosome recycling factor domain-containing protein</fullName>
    </recommendedName>
</protein>
<name>A0A8H7MMU3_9PLEO</name>
<feature type="domain" description="Ribosome recycling factor" evidence="6">
    <location>
        <begin position="107"/>
        <end position="276"/>
    </location>
</feature>
<dbReference type="InterPro" id="IPR023584">
    <property type="entry name" value="Ribosome_recyc_fac_dom"/>
</dbReference>
<accession>A0A8H7MMU3</accession>
<dbReference type="Pfam" id="PF01765">
    <property type="entry name" value="RRF"/>
    <property type="match status" value="1"/>
</dbReference>
<dbReference type="GO" id="GO:0005739">
    <property type="term" value="C:mitochondrion"/>
    <property type="evidence" value="ECO:0007669"/>
    <property type="project" value="TreeGrafter"/>
</dbReference>
<evidence type="ECO:0000256" key="3">
    <source>
        <dbReference type="ARBA" id="ARBA00024909"/>
    </source>
</evidence>
<evidence type="ECO:0000259" key="6">
    <source>
        <dbReference type="Pfam" id="PF01765"/>
    </source>
</evidence>
<dbReference type="Proteomes" id="UP000651452">
    <property type="component" value="Unassembled WGS sequence"/>
</dbReference>
<evidence type="ECO:0000313" key="7">
    <source>
        <dbReference type="EMBL" id="KAF9700642.1"/>
    </source>
</evidence>
<dbReference type="Gene3D" id="3.30.1360.40">
    <property type="match status" value="1"/>
</dbReference>
<dbReference type="Gene3D" id="1.10.132.20">
    <property type="entry name" value="Ribosome-recycling factor"/>
    <property type="match status" value="1"/>
</dbReference>
<comment type="caution">
    <text evidence="7">The sequence shown here is derived from an EMBL/GenBank/DDBJ whole genome shotgun (WGS) entry which is preliminary data.</text>
</comment>
<sequence>MSQTLTPRIALRLSSRSSSTASARWIESPCRNFCAFHASSPLCAPRTLRSFSKFPPLWKKAGKANKSHAKTDSSPPVGQAGEPTPTDDIYDMAELEASILKAIEKLTHDLGQLRSGGRLNPDIVENLKVQLGTAGQGKETLRLGDIAQVVPRGRVLNIICGDDAHIKPVTTAIAASPHSLTPLAPEQNNPLTIQVPLPPPTGDTRRDAIEAAKKAAEKADAMVQRARQEHNKLVRKYEVNRDVRPDDVQKSKKRMEEVVKKGHDEVKRITDGAKKVLESQ</sequence>
<organism evidence="7 8">
    <name type="scientific">Ascochyta lentis</name>
    <dbReference type="NCBI Taxonomy" id="205686"/>
    <lineage>
        <taxon>Eukaryota</taxon>
        <taxon>Fungi</taxon>
        <taxon>Dikarya</taxon>
        <taxon>Ascomycota</taxon>
        <taxon>Pezizomycotina</taxon>
        <taxon>Dothideomycetes</taxon>
        <taxon>Pleosporomycetidae</taxon>
        <taxon>Pleosporales</taxon>
        <taxon>Pleosporineae</taxon>
        <taxon>Didymellaceae</taxon>
        <taxon>Ascochyta</taxon>
    </lineage>
</organism>
<keyword evidence="2" id="KW-0648">Protein biosynthesis</keyword>
<dbReference type="SUPFAM" id="SSF55194">
    <property type="entry name" value="Ribosome recycling factor, RRF"/>
    <property type="match status" value="1"/>
</dbReference>
<dbReference type="InterPro" id="IPR036191">
    <property type="entry name" value="RRF_sf"/>
</dbReference>
<comment type="function">
    <text evidence="3">Necessary for protein synthesis in mitochondria. Functions as a ribosome recycling factor in mitochondria.</text>
</comment>
<feature type="region of interest" description="Disordered" evidence="5">
    <location>
        <begin position="62"/>
        <end position="86"/>
    </location>
</feature>
<proteinExistence type="inferred from homology"/>
<comment type="similarity">
    <text evidence="1">Belongs to the RRF family.</text>
</comment>
<evidence type="ECO:0000256" key="2">
    <source>
        <dbReference type="ARBA" id="ARBA00022917"/>
    </source>
</evidence>
<keyword evidence="4" id="KW-0175">Coiled coil</keyword>
<dbReference type="OrthoDB" id="407355at2759"/>
<evidence type="ECO:0000256" key="1">
    <source>
        <dbReference type="ARBA" id="ARBA00005912"/>
    </source>
</evidence>
<dbReference type="GO" id="GO:0006412">
    <property type="term" value="P:translation"/>
    <property type="evidence" value="ECO:0007669"/>
    <property type="project" value="UniProtKB-KW"/>
</dbReference>
<dbReference type="InterPro" id="IPR002661">
    <property type="entry name" value="Ribosome_recyc_fac"/>
</dbReference>
<evidence type="ECO:0000256" key="5">
    <source>
        <dbReference type="SAM" id="MobiDB-lite"/>
    </source>
</evidence>
<evidence type="ECO:0000313" key="8">
    <source>
        <dbReference type="Proteomes" id="UP000651452"/>
    </source>
</evidence>
<dbReference type="EMBL" id="RZGK01000003">
    <property type="protein sequence ID" value="KAF9700642.1"/>
    <property type="molecule type" value="Genomic_DNA"/>
</dbReference>
<dbReference type="GO" id="GO:0043023">
    <property type="term" value="F:ribosomal large subunit binding"/>
    <property type="evidence" value="ECO:0007669"/>
    <property type="project" value="TreeGrafter"/>
</dbReference>
<reference evidence="7" key="2">
    <citation type="submission" date="2020-09" db="EMBL/GenBank/DDBJ databases">
        <title>Reference genome assembly for Australian Ascochyta lentis isolate Al4.</title>
        <authorList>
            <person name="Lee R.C."/>
            <person name="Farfan-Caceres L.M."/>
            <person name="Debler J.W."/>
            <person name="Williams A.H."/>
            <person name="Henares B.M."/>
        </authorList>
    </citation>
    <scope>NUCLEOTIDE SEQUENCE</scope>
    <source>
        <strain evidence="7">Al4</strain>
    </source>
</reference>
<dbReference type="PANTHER" id="PTHR20982:SF3">
    <property type="entry name" value="MITOCHONDRIAL RIBOSOME RECYCLING FACTOR PSEUDO 1"/>
    <property type="match status" value="1"/>
</dbReference>
<keyword evidence="8" id="KW-1185">Reference proteome</keyword>
<dbReference type="AlphaFoldDB" id="A0A8H7MMU3"/>